<protein>
    <submittedName>
        <fullName evidence="10">Type II secretion system protein F</fullName>
    </submittedName>
</protein>
<evidence type="ECO:0000313" key="11">
    <source>
        <dbReference type="Proteomes" id="UP001228113"/>
    </source>
</evidence>
<keyword evidence="7 8" id="KW-0472">Membrane</keyword>
<keyword evidence="6 8" id="KW-1133">Transmembrane helix</keyword>
<dbReference type="PRINTS" id="PR00812">
    <property type="entry name" value="BCTERIALGSPF"/>
</dbReference>
<evidence type="ECO:0000256" key="4">
    <source>
        <dbReference type="ARBA" id="ARBA00022519"/>
    </source>
</evidence>
<dbReference type="RefSeq" id="WP_243330061.1">
    <property type="nucleotide sequence ID" value="NZ_AP027081.1"/>
</dbReference>
<gene>
    <name evidence="10" type="primary">pilC_1</name>
    <name evidence="10" type="ORF">METESE_01670</name>
</gene>
<comment type="similarity">
    <text evidence="2">Belongs to the GSP F family.</text>
</comment>
<dbReference type="PANTHER" id="PTHR30012">
    <property type="entry name" value="GENERAL SECRETION PATHWAY PROTEIN"/>
    <property type="match status" value="1"/>
</dbReference>
<dbReference type="AlphaFoldDB" id="A0AA48GS78"/>
<dbReference type="GO" id="GO:0005886">
    <property type="term" value="C:plasma membrane"/>
    <property type="evidence" value="ECO:0007669"/>
    <property type="project" value="UniProtKB-SubCell"/>
</dbReference>
<feature type="transmembrane region" description="Helical" evidence="8">
    <location>
        <begin position="161"/>
        <end position="183"/>
    </location>
</feature>
<evidence type="ECO:0000256" key="2">
    <source>
        <dbReference type="ARBA" id="ARBA00005745"/>
    </source>
</evidence>
<evidence type="ECO:0000256" key="5">
    <source>
        <dbReference type="ARBA" id="ARBA00022692"/>
    </source>
</evidence>
<dbReference type="InterPro" id="IPR003004">
    <property type="entry name" value="GspF/PilC"/>
</dbReference>
<keyword evidence="3" id="KW-1003">Cell membrane</keyword>
<accession>A0AA48GS78</accession>
<reference evidence="10" key="1">
    <citation type="journal article" date="2023" name="Int. J. Syst. Evol. Microbiol.">
        <title>Mesoterricola silvestris gen. nov., sp. nov., Mesoterricola sediminis sp. nov., Geothrix oryzae sp. nov., Geothrix edaphica sp. nov., Geothrix rubra sp. nov., and Geothrix limicola sp. nov., six novel members of Acidobacteriota isolated from soils.</title>
        <authorList>
            <person name="Itoh H."/>
            <person name="Sugisawa Y."/>
            <person name="Mise K."/>
            <person name="Xu Z."/>
            <person name="Kuniyasu M."/>
            <person name="Ushijima N."/>
            <person name="Kawano K."/>
            <person name="Kobayashi E."/>
            <person name="Shiratori Y."/>
            <person name="Masuda Y."/>
            <person name="Senoo K."/>
        </authorList>
    </citation>
    <scope>NUCLEOTIDE SEQUENCE</scope>
    <source>
        <strain evidence="10">W786</strain>
    </source>
</reference>
<dbReference type="FunFam" id="1.20.81.30:FF:000001">
    <property type="entry name" value="Type II secretion system protein F"/>
    <property type="match status" value="1"/>
</dbReference>
<feature type="transmembrane region" description="Helical" evidence="8">
    <location>
        <begin position="215"/>
        <end position="233"/>
    </location>
</feature>
<evidence type="ECO:0000256" key="3">
    <source>
        <dbReference type="ARBA" id="ARBA00022475"/>
    </source>
</evidence>
<dbReference type="Gene3D" id="1.20.81.30">
    <property type="entry name" value="Type II secretion system (T2SS), domain F"/>
    <property type="match status" value="2"/>
</dbReference>
<organism evidence="10 11">
    <name type="scientific">Mesoterricola sediminis</name>
    <dbReference type="NCBI Taxonomy" id="2927980"/>
    <lineage>
        <taxon>Bacteria</taxon>
        <taxon>Pseudomonadati</taxon>
        <taxon>Acidobacteriota</taxon>
        <taxon>Holophagae</taxon>
        <taxon>Holophagales</taxon>
        <taxon>Holophagaceae</taxon>
        <taxon>Mesoterricola</taxon>
    </lineage>
</organism>
<dbReference type="PANTHER" id="PTHR30012:SF7">
    <property type="entry name" value="PROTEIN TRANSPORT PROTEIN HOFC HOMOLOG"/>
    <property type="match status" value="1"/>
</dbReference>
<evidence type="ECO:0000259" key="9">
    <source>
        <dbReference type="Pfam" id="PF00482"/>
    </source>
</evidence>
<name>A0AA48GS78_9BACT</name>
<dbReference type="KEGG" id="msea:METESE_01670"/>
<feature type="transmembrane region" description="Helical" evidence="8">
    <location>
        <begin position="363"/>
        <end position="387"/>
    </location>
</feature>
<evidence type="ECO:0000256" key="6">
    <source>
        <dbReference type="ARBA" id="ARBA00022989"/>
    </source>
</evidence>
<dbReference type="GO" id="GO:0015628">
    <property type="term" value="P:protein secretion by the type II secretion system"/>
    <property type="evidence" value="ECO:0007669"/>
    <property type="project" value="TreeGrafter"/>
</dbReference>
<dbReference type="InterPro" id="IPR042094">
    <property type="entry name" value="T2SS_GspF_sf"/>
</dbReference>
<keyword evidence="4" id="KW-0997">Cell inner membrane</keyword>
<dbReference type="InterPro" id="IPR018076">
    <property type="entry name" value="T2SS_GspF_dom"/>
</dbReference>
<evidence type="ECO:0000313" key="10">
    <source>
        <dbReference type="EMBL" id="BDU75209.1"/>
    </source>
</evidence>
<feature type="domain" description="Type II secretion system protein GspF" evidence="9">
    <location>
        <begin position="64"/>
        <end position="184"/>
    </location>
</feature>
<dbReference type="Pfam" id="PF00482">
    <property type="entry name" value="T2SSF"/>
    <property type="match status" value="2"/>
</dbReference>
<evidence type="ECO:0000256" key="7">
    <source>
        <dbReference type="ARBA" id="ARBA00023136"/>
    </source>
</evidence>
<dbReference type="EMBL" id="AP027081">
    <property type="protein sequence ID" value="BDU75209.1"/>
    <property type="molecule type" value="Genomic_DNA"/>
</dbReference>
<sequence length="395" mass="43970">MRFTVKFTTSAGEILIRDFEGANPDDVRARVLAEGNFPMEVRRSLGAFRRQKELGADTLILFNQELLALLKAGIPLLQSLELLVGHGKDPLLRRSLERVVELLREGMSFSEAMEQVGTFPAVYRANVVAGERSGTLPDVIARWLAFQAFAQTSRRRIVEALFYPAFLIVVLIIALGVIFNIVLPRFAEIYNGSGIEMPRITQALLDTGNFVRRTWYFQVAGLVGAVVALRWMLTTESGKRQWERMILALPRLGVLYRMYHSSVFTRTLGVLLSGGMPVLQALEVIQRTTPSERMRTRLHNVVDLVRAGTSLHLSLEQSKLLDPLAVEMTRVGEQSSALPDMLNHVSDFFDQEVEKATTAVTSLIGPVLILFMGVTVLGLLLAVYIPLFTAGSTVR</sequence>
<evidence type="ECO:0000256" key="8">
    <source>
        <dbReference type="SAM" id="Phobius"/>
    </source>
</evidence>
<comment type="subcellular location">
    <subcellularLocation>
        <location evidence="1">Cell inner membrane</location>
        <topology evidence="1">Multi-pass membrane protein</topology>
    </subcellularLocation>
</comment>
<keyword evidence="5 8" id="KW-0812">Transmembrane</keyword>
<keyword evidence="11" id="KW-1185">Reference proteome</keyword>
<evidence type="ECO:0000256" key="1">
    <source>
        <dbReference type="ARBA" id="ARBA00004429"/>
    </source>
</evidence>
<proteinExistence type="inferred from homology"/>
<dbReference type="Proteomes" id="UP001228113">
    <property type="component" value="Chromosome"/>
</dbReference>
<feature type="domain" description="Type II secretion system protein GspF" evidence="9">
    <location>
        <begin position="264"/>
        <end position="386"/>
    </location>
</feature>